<keyword evidence="2" id="KW-1185">Reference proteome</keyword>
<dbReference type="PATRIC" id="fig|507626.3.peg.739"/>
<accession>A0A109UL24</accession>
<name>A0A109UL24_9GAMM</name>
<reference evidence="1 2" key="1">
    <citation type="journal article" date="2016" name="Genome Announc.">
        <title>Draft Genome Sequence of 'Halomonas chromatireducens' Strain AGD 8-3, a Haloalkaliphilic Chromate- and Selenite-Reducing Gammaproteobacterium.</title>
        <authorList>
            <person name="Sharko F.S."/>
            <person name="Shapovalova A.A."/>
            <person name="Tsygankova S.V."/>
            <person name="Komova A.V."/>
            <person name="Boulygina E.S."/>
            <person name="Teslyuk A.B."/>
            <person name="Gotovtsev P.M."/>
            <person name="Namsaraev Z.B."/>
            <person name="Khijniak T.V."/>
            <person name="Nedoluzhko A.V."/>
            <person name="Vasilov R.G."/>
        </authorList>
    </citation>
    <scope>NUCLEOTIDE SEQUENCE [LARGE SCALE GENOMIC DNA]</scope>
    <source>
        <strain evidence="1 2">AGD 8-3</strain>
    </source>
</reference>
<dbReference type="OrthoDB" id="5778696at2"/>
<dbReference type="EMBL" id="CP014226">
    <property type="protein sequence ID" value="AMC99828.1"/>
    <property type="molecule type" value="Genomic_DNA"/>
</dbReference>
<evidence type="ECO:0008006" key="3">
    <source>
        <dbReference type="Google" id="ProtNLM"/>
    </source>
</evidence>
<organism evidence="1 2">
    <name type="scientific">Halomonas chromatireducens</name>
    <dbReference type="NCBI Taxonomy" id="507626"/>
    <lineage>
        <taxon>Bacteria</taxon>
        <taxon>Pseudomonadati</taxon>
        <taxon>Pseudomonadota</taxon>
        <taxon>Gammaproteobacteria</taxon>
        <taxon>Oceanospirillales</taxon>
        <taxon>Halomonadaceae</taxon>
        <taxon>Halomonas</taxon>
    </lineage>
</organism>
<sequence length="412" mass="46526">MRKERLIVPLLIFLLLLWLAGQALSSHFFEREMARTLSDLEARGELVVSRSELERGWWSSTGRIHLAPLLGNVWQLELTYRARHGVLNTHLNGEAMLRHGPEAAQLFGDLLASSPPLWQASYHTLTGTLEGGLRLSPLRVTQQDRELVFDGGRLHFSGEQGDWRLRAHLDSWRLTDGTASLAIGPSTLNSHYAYTEDAHSFTQEDRLQVESVAWRQPLLSLDASNLRVTNRTVLDERELRMQLAVDLGEVHTAGEVLLTGDLLLELSRLNADALRVSTSRLRELAASGHHELGRRELLAQLEPHLIETLKDSPRLDLLSLQLDSPMMGLSARADGSLFFDGRRLDELSLIDADDPSMQARWRQRLDGDLTWYDLPTVVALWLGLPLDTRTLEVDVGRGQVRVNSRPLPQLWR</sequence>
<dbReference type="STRING" id="507626.LOKO_00747"/>
<dbReference type="KEGG" id="hco:LOKO_00747"/>
<dbReference type="Pfam" id="PF06097">
    <property type="entry name" value="DUF945"/>
    <property type="match status" value="1"/>
</dbReference>
<evidence type="ECO:0000313" key="2">
    <source>
        <dbReference type="Proteomes" id="UP000063387"/>
    </source>
</evidence>
<dbReference type="Proteomes" id="UP000063387">
    <property type="component" value="Chromosome"/>
</dbReference>
<proteinExistence type="predicted"/>
<evidence type="ECO:0000313" key="1">
    <source>
        <dbReference type="EMBL" id="AMC99828.1"/>
    </source>
</evidence>
<protein>
    <recommendedName>
        <fullName evidence="3">AsmA family protein</fullName>
    </recommendedName>
</protein>
<dbReference type="InterPro" id="IPR010352">
    <property type="entry name" value="DUF945"/>
</dbReference>
<gene>
    <name evidence="1" type="ORF">LOKO_00747</name>
</gene>
<dbReference type="AlphaFoldDB" id="A0A109UL24"/>
<dbReference type="RefSeq" id="WP_066445224.1">
    <property type="nucleotide sequence ID" value="NZ_CP014226.1"/>
</dbReference>
<reference evidence="1 2" key="2">
    <citation type="submission" date="2016-02" db="EMBL/GenBank/DDBJ databases">
        <authorList>
            <person name="Wen L."/>
            <person name="He K."/>
            <person name="Yang H."/>
        </authorList>
    </citation>
    <scope>NUCLEOTIDE SEQUENCE [LARGE SCALE GENOMIC DNA]</scope>
    <source>
        <strain evidence="1 2">AGD 8-3</strain>
    </source>
</reference>